<dbReference type="Proteomes" id="UP000219252">
    <property type="component" value="Unassembled WGS sequence"/>
</dbReference>
<dbReference type="Pfam" id="PF01266">
    <property type="entry name" value="DAO"/>
    <property type="match status" value="1"/>
</dbReference>
<gene>
    <name evidence="3" type="ORF">SAMN05877842_11839</name>
</gene>
<dbReference type="GO" id="GO:0005737">
    <property type="term" value="C:cytoplasm"/>
    <property type="evidence" value="ECO:0007669"/>
    <property type="project" value="TreeGrafter"/>
</dbReference>
<dbReference type="PANTHER" id="PTHR13847">
    <property type="entry name" value="SARCOSINE DEHYDROGENASE-RELATED"/>
    <property type="match status" value="1"/>
</dbReference>
<dbReference type="Gene3D" id="3.50.50.60">
    <property type="entry name" value="FAD/NAD(P)-binding domain"/>
    <property type="match status" value="1"/>
</dbReference>
<dbReference type="OrthoDB" id="9794226at2"/>
<name>A0A285UUR5_9BACL</name>
<keyword evidence="4" id="KW-1185">Reference proteome</keyword>
<dbReference type="GO" id="GO:0016491">
    <property type="term" value="F:oxidoreductase activity"/>
    <property type="evidence" value="ECO:0007669"/>
    <property type="project" value="UniProtKB-KW"/>
</dbReference>
<protein>
    <submittedName>
        <fullName evidence="3">Glycine/D-amino acid oxidase-like deaminating enzyme</fullName>
    </submittedName>
</protein>
<dbReference type="EMBL" id="OBQC01000018">
    <property type="protein sequence ID" value="SOC43981.1"/>
    <property type="molecule type" value="Genomic_DNA"/>
</dbReference>
<evidence type="ECO:0000259" key="2">
    <source>
        <dbReference type="Pfam" id="PF01266"/>
    </source>
</evidence>
<keyword evidence="1" id="KW-0560">Oxidoreductase</keyword>
<dbReference type="AlphaFoldDB" id="A0A285UUR5"/>
<dbReference type="RefSeq" id="WP_097150976.1">
    <property type="nucleotide sequence ID" value="NZ_OBQC01000018.1"/>
</dbReference>
<reference evidence="4" key="1">
    <citation type="submission" date="2017-08" db="EMBL/GenBank/DDBJ databases">
        <authorList>
            <person name="Varghese N."/>
            <person name="Submissions S."/>
        </authorList>
    </citation>
    <scope>NUCLEOTIDE SEQUENCE [LARGE SCALE GENOMIC DNA]</scope>
    <source>
        <strain evidence="4">JC23</strain>
    </source>
</reference>
<evidence type="ECO:0000313" key="3">
    <source>
        <dbReference type="EMBL" id="SOC43981.1"/>
    </source>
</evidence>
<dbReference type="InterPro" id="IPR036188">
    <property type="entry name" value="FAD/NAD-bd_sf"/>
</dbReference>
<evidence type="ECO:0000256" key="1">
    <source>
        <dbReference type="ARBA" id="ARBA00023002"/>
    </source>
</evidence>
<dbReference type="InterPro" id="IPR006076">
    <property type="entry name" value="FAD-dep_OxRdtase"/>
</dbReference>
<dbReference type="PANTHER" id="PTHR13847:SF287">
    <property type="entry name" value="FAD-DEPENDENT OXIDOREDUCTASE DOMAIN-CONTAINING PROTEIN 1"/>
    <property type="match status" value="1"/>
</dbReference>
<organism evidence="3 4">
    <name type="scientific">Ureibacillus acetophenoni</name>
    <dbReference type="NCBI Taxonomy" id="614649"/>
    <lineage>
        <taxon>Bacteria</taxon>
        <taxon>Bacillati</taxon>
        <taxon>Bacillota</taxon>
        <taxon>Bacilli</taxon>
        <taxon>Bacillales</taxon>
        <taxon>Caryophanaceae</taxon>
        <taxon>Ureibacillus</taxon>
    </lineage>
</organism>
<sequence>MKQKVIVIGGGIIGTSIAYYLSKNEVDVTLFESKDIAAGSSGSCDRAIMIQSKKPGPTLDLALKSAEMYKTLELELEEDLEYRKGGGMILIENEFELEVIQEMVERQNQAGLDVSIISGEDAREKVPLLSKSIIASTWWSEDAEINPMGTAFAFARAAQKRNAKMELNYIVQGFLIENGRVVGVKANNENFYADGVVVCTGVWTKSLLQSINIDVPIVPRKGEILVTERLPKVIDCNILSGSYIASKLQKGNDNPYGIGLAIGQTKSGTLLIGGSREFVGFDSSTNSTVIREIAKRAVQAFPFLKNVNLIRTFSGLRPFTPDNLPILGEIPSVEGLFIAAGHEGDGIALAPITGKLMAEIICGQNTDFDMEPFSIQRFANMKI</sequence>
<evidence type="ECO:0000313" key="4">
    <source>
        <dbReference type="Proteomes" id="UP000219252"/>
    </source>
</evidence>
<accession>A0A285UUR5</accession>
<dbReference type="Gene3D" id="3.30.9.10">
    <property type="entry name" value="D-Amino Acid Oxidase, subunit A, domain 2"/>
    <property type="match status" value="1"/>
</dbReference>
<dbReference type="SUPFAM" id="SSF54373">
    <property type="entry name" value="FAD-linked reductases, C-terminal domain"/>
    <property type="match status" value="1"/>
</dbReference>
<proteinExistence type="predicted"/>
<feature type="domain" description="FAD dependent oxidoreductase" evidence="2">
    <location>
        <begin position="4"/>
        <end position="359"/>
    </location>
</feature>
<dbReference type="SUPFAM" id="SSF51905">
    <property type="entry name" value="FAD/NAD(P)-binding domain"/>
    <property type="match status" value="1"/>
</dbReference>